<dbReference type="InterPro" id="IPR011990">
    <property type="entry name" value="TPR-like_helical_dom_sf"/>
</dbReference>
<evidence type="ECO:0000313" key="3">
    <source>
        <dbReference type="Proteomes" id="UP000263900"/>
    </source>
</evidence>
<proteinExistence type="predicted"/>
<dbReference type="Pfam" id="PF13432">
    <property type="entry name" value="TPR_16"/>
    <property type="match status" value="1"/>
</dbReference>
<name>A0A3B7MEM2_9BACT</name>
<evidence type="ECO:0000256" key="1">
    <source>
        <dbReference type="PROSITE-ProRule" id="PRU00339"/>
    </source>
</evidence>
<dbReference type="PANTHER" id="PTHR45588:SF1">
    <property type="entry name" value="WW DOMAIN-CONTAINING PROTEIN"/>
    <property type="match status" value="1"/>
</dbReference>
<reference evidence="2 3" key="1">
    <citation type="submission" date="2018-09" db="EMBL/GenBank/DDBJ databases">
        <title>Genome sequencing of strain 6GH32-13.</title>
        <authorList>
            <person name="Weon H.-Y."/>
            <person name="Heo J."/>
            <person name="Kwon S.-W."/>
        </authorList>
    </citation>
    <scope>NUCLEOTIDE SEQUENCE [LARGE SCALE GENOMIC DNA]</scope>
    <source>
        <strain evidence="2 3">5GH32-13</strain>
    </source>
</reference>
<dbReference type="PROSITE" id="PS51257">
    <property type="entry name" value="PROKAR_LIPOPROTEIN"/>
    <property type="match status" value="1"/>
</dbReference>
<organism evidence="2 3">
    <name type="scientific">Paraflavitalea soli</name>
    <dbReference type="NCBI Taxonomy" id="2315862"/>
    <lineage>
        <taxon>Bacteria</taxon>
        <taxon>Pseudomonadati</taxon>
        <taxon>Bacteroidota</taxon>
        <taxon>Chitinophagia</taxon>
        <taxon>Chitinophagales</taxon>
        <taxon>Chitinophagaceae</taxon>
        <taxon>Paraflavitalea</taxon>
    </lineage>
</organism>
<keyword evidence="1" id="KW-0802">TPR repeat</keyword>
<dbReference type="OrthoDB" id="9778494at2"/>
<dbReference type="PROSITE" id="PS50005">
    <property type="entry name" value="TPR"/>
    <property type="match status" value="1"/>
</dbReference>
<feature type="repeat" description="TPR" evidence="1">
    <location>
        <begin position="477"/>
        <end position="510"/>
    </location>
</feature>
<protein>
    <submittedName>
        <fullName evidence="2">Uncharacterized protein</fullName>
    </submittedName>
</protein>
<dbReference type="RefSeq" id="WP_119048626.1">
    <property type="nucleotide sequence ID" value="NZ_CP032157.1"/>
</dbReference>
<sequence length="561" mass="61894">MKPVFLRWALFIFLLLTAVSCKEKKTAASPEAISALNLKRGALIVCGPTTQQLGSLTFTISGPASIQPAFNLGLKLLHSFEYDEAEKVFAGIIDEQPGCAMAYWGVAMSNFHPLWTPPTVTELTKGSKAIAIATSLPKQSAKEAAYIDAIGAFYKDWDKVDHRSRCISFEKGMEKLYTAFPDDHEAAALYALALNAAADPADKTFQKQQKAGAILQRLFPGEPNHPGIVHYLIHTYDSPELATLALPAARKYAAIAASSAHALHMPSHIFTRLGLWSEDIQSNLASVASAKCYAESIGKEHWDEELHGMDYLVYAYLQRGDNTQVRQQLDYLVAIKEVYPVNFKVAYAFAAIPSRVVLENKQWVAAAHVQAPVANIVWDNFPWQKAIIHFTRLMGALHTGDKAGANTELQALHRIQDTLIAQKDAYKANQVKIQIKTAEAWMNLKAGNKAEALSLMQQAAELEDKTEKHPVTPGEVIPAREFLGDLLLQMNEPGKALEAYEENLKKHPNRFNGLYGAGLAAEKSGNKVKANRYFQQLLAIADTTGSNRPELTTARTWMAKH</sequence>
<dbReference type="Gene3D" id="1.25.40.10">
    <property type="entry name" value="Tetratricopeptide repeat domain"/>
    <property type="match status" value="1"/>
</dbReference>
<dbReference type="InterPro" id="IPR019734">
    <property type="entry name" value="TPR_rpt"/>
</dbReference>
<accession>A0A3B7MEM2</accession>
<dbReference type="EMBL" id="CP032157">
    <property type="protein sequence ID" value="AXY72788.1"/>
    <property type="molecule type" value="Genomic_DNA"/>
</dbReference>
<dbReference type="SUPFAM" id="SSF48452">
    <property type="entry name" value="TPR-like"/>
    <property type="match status" value="1"/>
</dbReference>
<gene>
    <name evidence="2" type="ORF">D3H65_01850</name>
</gene>
<dbReference type="Proteomes" id="UP000263900">
    <property type="component" value="Chromosome"/>
</dbReference>
<dbReference type="KEGG" id="pseg:D3H65_01850"/>
<dbReference type="PANTHER" id="PTHR45588">
    <property type="entry name" value="TPR DOMAIN-CONTAINING PROTEIN"/>
    <property type="match status" value="1"/>
</dbReference>
<keyword evidence="3" id="KW-1185">Reference proteome</keyword>
<evidence type="ECO:0000313" key="2">
    <source>
        <dbReference type="EMBL" id="AXY72788.1"/>
    </source>
</evidence>
<dbReference type="AlphaFoldDB" id="A0A3B7MEM2"/>